<feature type="transmembrane region" description="Helical" evidence="1">
    <location>
        <begin position="46"/>
        <end position="63"/>
    </location>
</feature>
<reference evidence="2 3" key="1">
    <citation type="journal article" date="2015" name="Genome Announc.">
        <title>Expanding the biotechnology potential of lactobacilli through comparative genomics of 213 strains and associated genera.</title>
        <authorList>
            <person name="Sun Z."/>
            <person name="Harris H.M."/>
            <person name="McCann A."/>
            <person name="Guo C."/>
            <person name="Argimon S."/>
            <person name="Zhang W."/>
            <person name="Yang X."/>
            <person name="Jeffery I.B."/>
            <person name="Cooney J.C."/>
            <person name="Kagawa T.F."/>
            <person name="Liu W."/>
            <person name="Song Y."/>
            <person name="Salvetti E."/>
            <person name="Wrobel A."/>
            <person name="Rasinkangas P."/>
            <person name="Parkhill J."/>
            <person name="Rea M.C."/>
            <person name="O'Sullivan O."/>
            <person name="Ritari J."/>
            <person name="Douillard F.P."/>
            <person name="Paul Ross R."/>
            <person name="Yang R."/>
            <person name="Briner A.E."/>
            <person name="Felis G.E."/>
            <person name="de Vos W.M."/>
            <person name="Barrangou R."/>
            <person name="Klaenhammer T.R."/>
            <person name="Caufield P.W."/>
            <person name="Cui Y."/>
            <person name="Zhang H."/>
            <person name="O'Toole P.W."/>
        </authorList>
    </citation>
    <scope>NUCLEOTIDE SEQUENCE [LARGE SCALE GENOMIC DNA]</scope>
    <source>
        <strain evidence="2 3">ATCC 53295</strain>
    </source>
</reference>
<feature type="transmembrane region" description="Helical" evidence="1">
    <location>
        <begin position="21"/>
        <end position="40"/>
    </location>
</feature>
<dbReference type="STRING" id="357278.IV61_GL000419"/>
<dbReference type="InterPro" id="IPR025962">
    <property type="entry name" value="SdpI/YhfL"/>
</dbReference>
<keyword evidence="1" id="KW-0472">Membrane</keyword>
<dbReference type="eggNOG" id="COG5658">
    <property type="taxonomic scope" value="Bacteria"/>
</dbReference>
<keyword evidence="3" id="KW-1185">Reference proteome</keyword>
<comment type="caution">
    <text evidence="2">The sequence shown here is derived from an EMBL/GenBank/DDBJ whole genome shotgun (WGS) entry which is preliminary data.</text>
</comment>
<dbReference type="EMBL" id="AZCZ01000014">
    <property type="protein sequence ID" value="KRK36981.1"/>
    <property type="molecule type" value="Genomic_DNA"/>
</dbReference>
<proteinExistence type="predicted"/>
<protein>
    <submittedName>
        <fullName evidence="2">Uncharacterized protein</fullName>
    </submittedName>
</protein>
<dbReference type="AlphaFoldDB" id="A0A0R1GSN6"/>
<evidence type="ECO:0000256" key="1">
    <source>
        <dbReference type="SAM" id="Phobius"/>
    </source>
</evidence>
<feature type="transmembrane region" description="Helical" evidence="1">
    <location>
        <begin position="75"/>
        <end position="97"/>
    </location>
</feature>
<name>A0A0R1GSN6_9LACO</name>
<sequence>MTAMLLPKYCQTKLGVFKISNAVILLFCWIVQVLAVKLGPIQPLRTLRTLLIFTVAYAVMLYLPVKLKKYVTPKVLTEILLNFNVVLTVYSLILLILPRALDTANLSSSQAGLGIFFSLLGIPMPYMRPNGVYGVRLPWTRNSTEIWDKTNLLGARLLFVVGVVSLLIGAFQAAWFLMSLMIGVIILTAATVGYAYHLSQP</sequence>
<dbReference type="Pfam" id="PF13630">
    <property type="entry name" value="SdpI"/>
    <property type="match status" value="1"/>
</dbReference>
<accession>A0A0R1GSN6</accession>
<dbReference type="PATRIC" id="fig|1267003.4.peg.435"/>
<evidence type="ECO:0000313" key="2">
    <source>
        <dbReference type="EMBL" id="KRK36981.1"/>
    </source>
</evidence>
<feature type="transmembrane region" description="Helical" evidence="1">
    <location>
        <begin position="150"/>
        <end position="168"/>
    </location>
</feature>
<gene>
    <name evidence="2" type="ORF">FD07_GL000401</name>
</gene>
<dbReference type="Proteomes" id="UP000051176">
    <property type="component" value="Unassembled WGS sequence"/>
</dbReference>
<feature type="transmembrane region" description="Helical" evidence="1">
    <location>
        <begin position="174"/>
        <end position="196"/>
    </location>
</feature>
<keyword evidence="1" id="KW-0812">Transmembrane</keyword>
<organism evidence="2 3">
    <name type="scientific">Levilactobacillus parabrevis ATCC 53295</name>
    <dbReference type="NCBI Taxonomy" id="1267003"/>
    <lineage>
        <taxon>Bacteria</taxon>
        <taxon>Bacillati</taxon>
        <taxon>Bacillota</taxon>
        <taxon>Bacilli</taxon>
        <taxon>Lactobacillales</taxon>
        <taxon>Lactobacillaceae</taxon>
        <taxon>Levilactobacillus</taxon>
    </lineage>
</organism>
<evidence type="ECO:0000313" key="3">
    <source>
        <dbReference type="Proteomes" id="UP000051176"/>
    </source>
</evidence>
<keyword evidence="1" id="KW-1133">Transmembrane helix</keyword>
<feature type="transmembrane region" description="Helical" evidence="1">
    <location>
        <begin position="109"/>
        <end position="129"/>
    </location>
</feature>